<dbReference type="STRING" id="640132.Srot_2036"/>
<dbReference type="InterPro" id="IPR050261">
    <property type="entry name" value="FrsA_esterase"/>
</dbReference>
<proteinExistence type="inferred from homology"/>
<sequence length="306" mass="32712">MRSVSETDIVFTSRQGSCAGSLFRPDGPDAFIPPRPVVVLGHGLGAVRQMRLSAYARRFAQAGYLAMTFDYRHFGESDGEPRQLLSIRRQQEDWQAAVRYARSVPGADPRHVAVFGTSFGGGHVIELAAKDHSLAAVIAQCPFTFGLASLAKVRPPGSIKVAARAAADLLAAARRKPPVLVPLVGPTGTAALMNAPDALDGYLGIVPEGLAFANAVSARTGAAIPLWAPGRLASKVTAPILFAICERDTVAPAGPTLRFARQAPQATIRRYPFGHFEIYNGSAFDEAVEDYVDFLQRHVPTPDLGR</sequence>
<name>D6Z962_SEGRD</name>
<dbReference type="HOGENOM" id="CLU_048587_1_0_11"/>
<dbReference type="PANTHER" id="PTHR22946:SF9">
    <property type="entry name" value="POLYKETIDE TRANSFERASE AF380"/>
    <property type="match status" value="1"/>
</dbReference>
<gene>
    <name evidence="4" type="ordered locus">Srot_2036</name>
</gene>
<evidence type="ECO:0000313" key="5">
    <source>
        <dbReference type="Proteomes" id="UP000002247"/>
    </source>
</evidence>
<accession>D6Z962</accession>
<evidence type="ECO:0000259" key="3">
    <source>
        <dbReference type="Pfam" id="PF12146"/>
    </source>
</evidence>
<evidence type="ECO:0000256" key="1">
    <source>
        <dbReference type="ARBA" id="ARBA00008645"/>
    </source>
</evidence>
<dbReference type="PANTHER" id="PTHR22946">
    <property type="entry name" value="DIENELACTONE HYDROLASE DOMAIN-CONTAINING PROTEIN-RELATED"/>
    <property type="match status" value="1"/>
</dbReference>
<dbReference type="OrthoDB" id="5902829at2"/>
<protein>
    <recommendedName>
        <fullName evidence="3">Serine aminopeptidase S33 domain-containing protein</fullName>
    </recommendedName>
</protein>
<reference evidence="4 5" key="1">
    <citation type="journal article" date="2010" name="Stand. Genomic Sci.">
        <title>Complete genome sequence of Segniliparus rotundus type strain (CDC 1076).</title>
        <authorList>
            <person name="Sikorski J."/>
            <person name="Lapidus A."/>
            <person name="Copeland A."/>
            <person name="Misra M."/>
            <person name="Glavina Del Rio T."/>
            <person name="Nolan M."/>
            <person name="Lucas S."/>
            <person name="Chen F."/>
            <person name="Tice H."/>
            <person name="Cheng J.F."/>
            <person name="Jando M."/>
            <person name="Schneider S."/>
            <person name="Bruce D."/>
            <person name="Goodwin L."/>
            <person name="Pitluck S."/>
            <person name="Liolios K."/>
            <person name="Mikhailova N."/>
            <person name="Pati A."/>
            <person name="Ivanova N."/>
            <person name="Mavromatis K."/>
            <person name="Chen A."/>
            <person name="Palaniappan K."/>
            <person name="Chertkov O."/>
            <person name="Land M."/>
            <person name="Hauser L."/>
            <person name="Chang Y.J."/>
            <person name="Jeffries C.D."/>
            <person name="Brettin T."/>
            <person name="Detter J.C."/>
            <person name="Han C."/>
            <person name="Rohde M."/>
            <person name="Goker M."/>
            <person name="Bristow J."/>
            <person name="Eisen J.A."/>
            <person name="Markowitz V."/>
            <person name="Hugenholtz P."/>
            <person name="Kyrpides N.C."/>
            <person name="Klenk H.P."/>
        </authorList>
    </citation>
    <scope>NUCLEOTIDE SEQUENCE [LARGE SCALE GENOMIC DNA]</scope>
    <source>
        <strain evidence="5">ATCC BAA-972 / CDC 1076 / CIP 108378 / DSM 44985 / JCM 13578</strain>
    </source>
</reference>
<dbReference type="RefSeq" id="WP_013138944.1">
    <property type="nucleotide sequence ID" value="NC_014168.1"/>
</dbReference>
<evidence type="ECO:0000256" key="2">
    <source>
        <dbReference type="ARBA" id="ARBA00022801"/>
    </source>
</evidence>
<dbReference type="Pfam" id="PF12146">
    <property type="entry name" value="Hydrolase_4"/>
    <property type="match status" value="1"/>
</dbReference>
<feature type="domain" description="Serine aminopeptidase S33" evidence="3">
    <location>
        <begin position="33"/>
        <end position="155"/>
    </location>
</feature>
<dbReference type="Proteomes" id="UP000002247">
    <property type="component" value="Chromosome"/>
</dbReference>
<dbReference type="InterPro" id="IPR022742">
    <property type="entry name" value="Hydrolase_4"/>
</dbReference>
<dbReference type="InterPro" id="IPR029058">
    <property type="entry name" value="AB_hydrolase_fold"/>
</dbReference>
<evidence type="ECO:0000313" key="4">
    <source>
        <dbReference type="EMBL" id="ADG98492.1"/>
    </source>
</evidence>
<dbReference type="eggNOG" id="COG1073">
    <property type="taxonomic scope" value="Bacteria"/>
</dbReference>
<keyword evidence="5" id="KW-1185">Reference proteome</keyword>
<dbReference type="GO" id="GO:0052689">
    <property type="term" value="F:carboxylic ester hydrolase activity"/>
    <property type="evidence" value="ECO:0007669"/>
    <property type="project" value="UniProtKB-ARBA"/>
</dbReference>
<dbReference type="KEGG" id="srt:Srot_2036"/>
<dbReference type="Gene3D" id="3.40.50.1820">
    <property type="entry name" value="alpha/beta hydrolase"/>
    <property type="match status" value="1"/>
</dbReference>
<dbReference type="AlphaFoldDB" id="D6Z962"/>
<dbReference type="SUPFAM" id="SSF53474">
    <property type="entry name" value="alpha/beta-Hydrolases"/>
    <property type="match status" value="1"/>
</dbReference>
<keyword evidence="2" id="KW-0378">Hydrolase</keyword>
<organism evidence="4 5">
    <name type="scientific">Segniliparus rotundus (strain ATCC BAA-972 / CDC 1076 / CIP 108378 / DSM 44985 / JCM 13578)</name>
    <dbReference type="NCBI Taxonomy" id="640132"/>
    <lineage>
        <taxon>Bacteria</taxon>
        <taxon>Bacillati</taxon>
        <taxon>Actinomycetota</taxon>
        <taxon>Actinomycetes</taxon>
        <taxon>Mycobacteriales</taxon>
        <taxon>Segniliparaceae</taxon>
        <taxon>Segniliparus</taxon>
    </lineage>
</organism>
<comment type="similarity">
    <text evidence="1">Belongs to the AB hydrolase superfamily.</text>
</comment>
<dbReference type="EMBL" id="CP001958">
    <property type="protein sequence ID" value="ADG98492.1"/>
    <property type="molecule type" value="Genomic_DNA"/>
</dbReference>